<gene>
    <name evidence="1" type="primary">97</name>
    <name evidence="1" type="ORF">PBI_MONTY_97</name>
</gene>
<sequence>MSNVNLTKKVNLRKRPTTIDYTKRVGSKVNYKKG</sequence>
<proteinExistence type="predicted"/>
<evidence type="ECO:0000313" key="1">
    <source>
        <dbReference type="EMBL" id="ANA85960.1"/>
    </source>
</evidence>
<dbReference type="Proteomes" id="UP000207742">
    <property type="component" value="Segment"/>
</dbReference>
<accession>A0A160DDU4</accession>
<protein>
    <submittedName>
        <fullName evidence="1">Uncharacterized protein</fullName>
    </submittedName>
</protein>
<dbReference type="GeneID" id="28802131"/>
<organism evidence="1 2">
    <name type="scientific">Gordonia phage Monty</name>
    <dbReference type="NCBI Taxonomy" id="1838073"/>
    <lineage>
        <taxon>Viruses</taxon>
        <taxon>Duplodnaviria</taxon>
        <taxon>Heunggongvirae</taxon>
        <taxon>Uroviricota</taxon>
        <taxon>Caudoviricetes</taxon>
        <taxon>Montyvirus</taxon>
        <taxon>Montyvirus monty</taxon>
    </lineage>
</organism>
<name>A0A160DDU4_9CAUD</name>
<evidence type="ECO:0000313" key="2">
    <source>
        <dbReference type="Proteomes" id="UP000207742"/>
    </source>
</evidence>
<dbReference type="EMBL" id="KU998241">
    <property type="protein sequence ID" value="ANA85960.1"/>
    <property type="molecule type" value="Genomic_DNA"/>
</dbReference>
<reference evidence="1 2" key="1">
    <citation type="submission" date="2016-03" db="EMBL/GenBank/DDBJ databases">
        <authorList>
            <person name="Montgomery M.T."/>
            <person name="Guerrero C.A."/>
            <person name="Mavrich T.N."/>
            <person name="Pope W.H."/>
            <person name="Garlena R.A."/>
            <person name="Russell D.A."/>
            <person name="Jacobs-Sera D."/>
            <person name="Hendrix R.W."/>
            <person name="Hatfull G.F."/>
        </authorList>
    </citation>
    <scope>NUCLEOTIDE SEQUENCE [LARGE SCALE GENOMIC DNA]</scope>
</reference>
<dbReference type="RefSeq" id="YP_009275163.1">
    <property type="nucleotide sequence ID" value="NC_030924.1"/>
</dbReference>
<keyword evidence="2" id="KW-1185">Reference proteome</keyword>
<dbReference type="KEGG" id="vg:28802131"/>